<evidence type="ECO:0000256" key="3">
    <source>
        <dbReference type="ARBA" id="ARBA00022676"/>
    </source>
</evidence>
<dbReference type="Proteomes" id="UP000034493">
    <property type="component" value="Unassembled WGS sequence"/>
</dbReference>
<keyword evidence="2" id="KW-1003">Cell membrane</keyword>
<dbReference type="PANTHER" id="PTHR33908">
    <property type="entry name" value="MANNOSYLTRANSFERASE YKCB-RELATED"/>
    <property type="match status" value="1"/>
</dbReference>
<evidence type="ECO:0000256" key="6">
    <source>
        <dbReference type="ARBA" id="ARBA00022989"/>
    </source>
</evidence>
<feature type="transmembrane region" description="Helical" evidence="8">
    <location>
        <begin position="289"/>
        <end position="310"/>
    </location>
</feature>
<sequence length="507" mass="58179">MKLLRKTNILLLFIIIIAVFFRFYNFKELQFWNADDEILTATIRHIIWDKSPTLLIPNLFLEFGLGPIFYYLLTPFYLITNFDLVNLRIIASVIGLATTYFIYLAGRSLKDNNVGLIAAYLYASSFLVAFLERRIWPLTLNGLMAVLALWCLLKIIDKNYKYIPLLALPIGFTFNSDLSLLVVIIAVSVIWVIYKLPLITKYTFYFLSIILLFIAPFILAEIMYNHAVSGPLLKTISKPFDQQAISPGYFQKFQTADFLNTLSRMIASQPSKSFEQNICHGYCFYPKPLFSPLTQIATILIFIGSIVLFFRDKNFDKRKFGILWIMMISFILGILIFNRIFHGNFSQSYFTVIFPTFALLTGSFLASIKNKSRTLFFLLVFAYLAINSYTILNSAVSNPLYKKIGLVKNSIKHVKGENYYLVVNPSQIEDGWTELYTVKGQIPASSSWYEYLEWLYQAYSLIPTSTIKDDVTKTIIVGTLGDKSPDREKIIASYESGDVVVYVIEND</sequence>
<keyword evidence="7 8" id="KW-0472">Membrane</keyword>
<evidence type="ECO:0000256" key="8">
    <source>
        <dbReference type="SAM" id="Phobius"/>
    </source>
</evidence>
<dbReference type="GO" id="GO:0016763">
    <property type="term" value="F:pentosyltransferase activity"/>
    <property type="evidence" value="ECO:0007669"/>
    <property type="project" value="TreeGrafter"/>
</dbReference>
<dbReference type="PANTHER" id="PTHR33908:SF3">
    <property type="entry name" value="UNDECAPRENYL PHOSPHATE-ALPHA-4-AMINO-4-DEOXY-L-ARABINOSE ARABINOSYL TRANSFERASE"/>
    <property type="match status" value="1"/>
</dbReference>
<protein>
    <recommendedName>
        <fullName evidence="9">Glycosyltransferase RgtA/B/C/D-like domain-containing protein</fullName>
    </recommendedName>
</protein>
<gene>
    <name evidence="10" type="ORF">UU56_C0004G0061</name>
</gene>
<name>A0A0G0VV05_9BACT</name>
<evidence type="ECO:0000256" key="5">
    <source>
        <dbReference type="ARBA" id="ARBA00022692"/>
    </source>
</evidence>
<comment type="subcellular location">
    <subcellularLocation>
        <location evidence="1">Cell membrane</location>
        <topology evidence="1">Multi-pass membrane protein</topology>
    </subcellularLocation>
</comment>
<feature type="transmembrane region" description="Helical" evidence="8">
    <location>
        <begin position="322"/>
        <end position="341"/>
    </location>
</feature>
<dbReference type="InterPro" id="IPR038731">
    <property type="entry name" value="RgtA/B/C-like"/>
</dbReference>
<keyword evidence="4" id="KW-0808">Transferase</keyword>
<feature type="transmembrane region" description="Helical" evidence="8">
    <location>
        <begin position="138"/>
        <end position="156"/>
    </location>
</feature>
<dbReference type="GO" id="GO:0009103">
    <property type="term" value="P:lipopolysaccharide biosynthetic process"/>
    <property type="evidence" value="ECO:0007669"/>
    <property type="project" value="UniProtKB-ARBA"/>
</dbReference>
<comment type="caution">
    <text evidence="10">The sequence shown here is derived from an EMBL/GenBank/DDBJ whole genome shotgun (WGS) entry which is preliminary data.</text>
</comment>
<evidence type="ECO:0000256" key="1">
    <source>
        <dbReference type="ARBA" id="ARBA00004651"/>
    </source>
</evidence>
<organism evidence="10 11">
    <name type="scientific">Candidatus Curtissbacteria bacterium GW2011_GWA2_41_24</name>
    <dbReference type="NCBI Taxonomy" id="1618411"/>
    <lineage>
        <taxon>Bacteria</taxon>
        <taxon>Candidatus Curtissiibacteriota</taxon>
    </lineage>
</organism>
<evidence type="ECO:0000259" key="9">
    <source>
        <dbReference type="Pfam" id="PF13231"/>
    </source>
</evidence>
<evidence type="ECO:0000313" key="10">
    <source>
        <dbReference type="EMBL" id="KKS04660.1"/>
    </source>
</evidence>
<dbReference type="EMBL" id="LCBC01000004">
    <property type="protein sequence ID" value="KKS04660.1"/>
    <property type="molecule type" value="Genomic_DNA"/>
</dbReference>
<dbReference type="GO" id="GO:0010041">
    <property type="term" value="P:response to iron(III) ion"/>
    <property type="evidence" value="ECO:0007669"/>
    <property type="project" value="TreeGrafter"/>
</dbReference>
<feature type="transmembrane region" description="Helical" evidence="8">
    <location>
        <begin position="375"/>
        <end position="392"/>
    </location>
</feature>
<feature type="domain" description="Glycosyltransferase RgtA/B/C/D-like" evidence="9">
    <location>
        <begin position="67"/>
        <end position="218"/>
    </location>
</feature>
<evidence type="ECO:0000256" key="2">
    <source>
        <dbReference type="ARBA" id="ARBA00022475"/>
    </source>
</evidence>
<dbReference type="Pfam" id="PF13231">
    <property type="entry name" value="PMT_2"/>
    <property type="match status" value="1"/>
</dbReference>
<accession>A0A0G0VV05</accession>
<feature type="transmembrane region" description="Helical" evidence="8">
    <location>
        <begin position="162"/>
        <end position="192"/>
    </location>
</feature>
<feature type="transmembrane region" description="Helical" evidence="8">
    <location>
        <begin position="85"/>
        <end position="106"/>
    </location>
</feature>
<feature type="transmembrane region" description="Helical" evidence="8">
    <location>
        <begin position="204"/>
        <end position="224"/>
    </location>
</feature>
<feature type="transmembrane region" description="Helical" evidence="8">
    <location>
        <begin position="112"/>
        <end position="131"/>
    </location>
</feature>
<dbReference type="AlphaFoldDB" id="A0A0G0VV05"/>
<evidence type="ECO:0000256" key="7">
    <source>
        <dbReference type="ARBA" id="ARBA00023136"/>
    </source>
</evidence>
<proteinExistence type="predicted"/>
<feature type="transmembrane region" description="Helical" evidence="8">
    <location>
        <begin position="54"/>
        <end position="73"/>
    </location>
</feature>
<evidence type="ECO:0000313" key="11">
    <source>
        <dbReference type="Proteomes" id="UP000034493"/>
    </source>
</evidence>
<reference evidence="10 11" key="1">
    <citation type="journal article" date="2015" name="Nature">
        <title>rRNA introns, odd ribosomes, and small enigmatic genomes across a large radiation of phyla.</title>
        <authorList>
            <person name="Brown C.T."/>
            <person name="Hug L.A."/>
            <person name="Thomas B.C."/>
            <person name="Sharon I."/>
            <person name="Castelle C.J."/>
            <person name="Singh A."/>
            <person name="Wilkins M.J."/>
            <person name="Williams K.H."/>
            <person name="Banfield J.F."/>
        </authorList>
    </citation>
    <scope>NUCLEOTIDE SEQUENCE [LARGE SCALE GENOMIC DNA]</scope>
</reference>
<dbReference type="InterPro" id="IPR050297">
    <property type="entry name" value="LipidA_mod_glycosyltrf_83"/>
</dbReference>
<keyword evidence="6 8" id="KW-1133">Transmembrane helix</keyword>
<evidence type="ECO:0000256" key="4">
    <source>
        <dbReference type="ARBA" id="ARBA00022679"/>
    </source>
</evidence>
<dbReference type="PATRIC" id="fig|1618411.3.peg.362"/>
<keyword evidence="3" id="KW-0328">Glycosyltransferase</keyword>
<keyword evidence="5 8" id="KW-0812">Transmembrane</keyword>
<feature type="transmembrane region" description="Helical" evidence="8">
    <location>
        <begin position="7"/>
        <end position="24"/>
    </location>
</feature>
<feature type="transmembrane region" description="Helical" evidence="8">
    <location>
        <begin position="347"/>
        <end position="368"/>
    </location>
</feature>
<dbReference type="GO" id="GO:0005886">
    <property type="term" value="C:plasma membrane"/>
    <property type="evidence" value="ECO:0007669"/>
    <property type="project" value="UniProtKB-SubCell"/>
</dbReference>